<comment type="caution">
    <text evidence="1">The sequence shown here is derived from an EMBL/GenBank/DDBJ whole genome shotgun (WGS) entry which is preliminary data.</text>
</comment>
<protein>
    <recommendedName>
        <fullName evidence="3">Carbohydrate-binding domain-containing protein</fullName>
    </recommendedName>
</protein>
<evidence type="ECO:0000313" key="2">
    <source>
        <dbReference type="Proteomes" id="UP001296873"/>
    </source>
</evidence>
<accession>A0ABS1DFT7</accession>
<name>A0ABS1DFT7_9PROT</name>
<keyword evidence="2" id="KW-1185">Reference proteome</keyword>
<organism evidence="1 2">
    <name type="scientific">Rhodovibrio sodomensis</name>
    <dbReference type="NCBI Taxonomy" id="1088"/>
    <lineage>
        <taxon>Bacteria</taxon>
        <taxon>Pseudomonadati</taxon>
        <taxon>Pseudomonadota</taxon>
        <taxon>Alphaproteobacteria</taxon>
        <taxon>Rhodospirillales</taxon>
        <taxon>Rhodovibrionaceae</taxon>
        <taxon>Rhodovibrio</taxon>
    </lineage>
</organism>
<dbReference type="Proteomes" id="UP001296873">
    <property type="component" value="Unassembled WGS sequence"/>
</dbReference>
<dbReference type="RefSeq" id="WP_200341430.1">
    <property type="nucleotide sequence ID" value="NZ_NRRL01000038.1"/>
</dbReference>
<evidence type="ECO:0008006" key="3">
    <source>
        <dbReference type="Google" id="ProtNLM"/>
    </source>
</evidence>
<dbReference type="EMBL" id="NRRL01000038">
    <property type="protein sequence ID" value="MBK1669103.1"/>
    <property type="molecule type" value="Genomic_DNA"/>
</dbReference>
<sequence>MFEMRFVSASDDVAAYQAVLCNRQAATAAWTAANWPADAAAWLFSREAYEMGLDPWRQVSIDVTTDDTGDVVLYDDTRDRDWRAPGDTRVFVQLRDLPTGMVPPAGEPAQLSIRHTLLWVDGPMLVRAEDARGFEYLAVACDERPGPRVVWMAARHSAETLERYMRNEVLSRAMFTELRAGALLAGSFDDGEPALFHHRAEPDDAELPDAAVYLHP</sequence>
<proteinExistence type="predicted"/>
<gene>
    <name evidence="1" type="ORF">CKO28_13775</name>
</gene>
<reference evidence="1 2" key="1">
    <citation type="journal article" date="2020" name="Microorganisms">
        <title>Osmotic Adaptation and Compatible Solute Biosynthesis of Phototrophic Bacteria as Revealed from Genome Analyses.</title>
        <authorList>
            <person name="Imhoff J.F."/>
            <person name="Rahn T."/>
            <person name="Kunzel S."/>
            <person name="Keller A."/>
            <person name="Neulinger S.C."/>
        </authorList>
    </citation>
    <scope>NUCLEOTIDE SEQUENCE [LARGE SCALE GENOMIC DNA]</scope>
    <source>
        <strain evidence="1 2">DSM 9895</strain>
    </source>
</reference>
<evidence type="ECO:0000313" key="1">
    <source>
        <dbReference type="EMBL" id="MBK1669103.1"/>
    </source>
</evidence>